<feature type="transmembrane region" description="Helical" evidence="6">
    <location>
        <begin position="47"/>
        <end position="66"/>
    </location>
</feature>
<gene>
    <name evidence="8" type="ORF">C8N45_1122</name>
</gene>
<evidence type="ECO:0000259" key="7">
    <source>
        <dbReference type="Pfam" id="PF07219"/>
    </source>
</evidence>
<dbReference type="Gene3D" id="1.25.40.10">
    <property type="entry name" value="Tetratricopeptide repeat domain"/>
    <property type="match status" value="1"/>
</dbReference>
<dbReference type="InterPro" id="IPR010817">
    <property type="entry name" value="HemY_N"/>
</dbReference>
<evidence type="ECO:0000256" key="6">
    <source>
        <dbReference type="SAM" id="Phobius"/>
    </source>
</evidence>
<evidence type="ECO:0000313" key="8">
    <source>
        <dbReference type="EMBL" id="PUB11759.1"/>
    </source>
</evidence>
<feature type="compositionally biased region" description="Acidic residues" evidence="5">
    <location>
        <begin position="471"/>
        <end position="481"/>
    </location>
</feature>
<dbReference type="Pfam" id="PF07219">
    <property type="entry name" value="HemY_N"/>
    <property type="match status" value="1"/>
</dbReference>
<proteinExistence type="predicted"/>
<keyword evidence="4 6" id="KW-0472">Membrane</keyword>
<dbReference type="InterPro" id="IPR016982">
    <property type="entry name" value="Mms48"/>
</dbReference>
<accession>A0A2T6KAB6</accession>
<evidence type="ECO:0000256" key="1">
    <source>
        <dbReference type="ARBA" id="ARBA00004370"/>
    </source>
</evidence>
<dbReference type="Proteomes" id="UP000244523">
    <property type="component" value="Unassembled WGS sequence"/>
</dbReference>
<feature type="region of interest" description="Disordered" evidence="5">
    <location>
        <begin position="459"/>
        <end position="481"/>
    </location>
</feature>
<dbReference type="AlphaFoldDB" id="A0A2T6KAB6"/>
<sequence length="481" mass="52455">MLWSLTKILAFVAAIIALTYGGTWLMEVEGGATIAVAGISFTLEPIEIVFAFVALVVAIWLGLKLLSLLVATFKFLNGDETAISRYFDRHRERKGYEALSEGMMALASGEGHLAMTKAARAEKYLAQPQLTNLLTAQAAELTGDRRKAEATYKQLLTDEKTRFVGVRGIMKQKLADGETDVALVLAKKAFALKPKHSETQDVLLQLQAEKSDWKGARETLGAKLKSGSLPRDVYKRRDAVLALSEAREITSDDSSIEAREAAIEANRLSPDLIPAAVMAARGYIAQGNGRYAARVLTKAWGVQPHPDLAAAFADIVPDESPEARIKRFLTLTRTNPDHPETKMLLAELNISAEDFPAAKRALGDLVEKEPTARLLTLMAAIERGQGAEDSVVRGWLTRALTAPRGPQWICENCQHIHANWVPTCTNCKSFDTLSWKTPPATEVSMPAGTEMLPLIVGEKPSEDLPATTEPVDAEIVEEATK</sequence>
<comment type="subcellular location">
    <subcellularLocation>
        <location evidence="1">Membrane</location>
    </subcellularLocation>
</comment>
<keyword evidence="9" id="KW-1185">Reference proteome</keyword>
<comment type="caution">
    <text evidence="8">The sequence shown here is derived from an EMBL/GenBank/DDBJ whole genome shotgun (WGS) entry which is preliminary data.</text>
</comment>
<dbReference type="OrthoDB" id="9798343at2"/>
<dbReference type="InterPro" id="IPR011990">
    <property type="entry name" value="TPR-like_helical_dom_sf"/>
</dbReference>
<keyword evidence="2 6" id="KW-0812">Transmembrane</keyword>
<evidence type="ECO:0000256" key="3">
    <source>
        <dbReference type="ARBA" id="ARBA00022989"/>
    </source>
</evidence>
<dbReference type="SUPFAM" id="SSF48452">
    <property type="entry name" value="TPR-like"/>
    <property type="match status" value="1"/>
</dbReference>
<evidence type="ECO:0000256" key="2">
    <source>
        <dbReference type="ARBA" id="ARBA00022692"/>
    </source>
</evidence>
<dbReference type="EMBL" id="QBUD01000012">
    <property type="protein sequence ID" value="PUB11759.1"/>
    <property type="molecule type" value="Genomic_DNA"/>
</dbReference>
<evidence type="ECO:0000256" key="4">
    <source>
        <dbReference type="ARBA" id="ARBA00023136"/>
    </source>
</evidence>
<feature type="domain" description="HemY N-terminal" evidence="7">
    <location>
        <begin position="31"/>
        <end position="143"/>
    </location>
</feature>
<organism evidence="8 9">
    <name type="scientific">Yoonia sediminilitoris</name>
    <dbReference type="NCBI Taxonomy" id="1286148"/>
    <lineage>
        <taxon>Bacteria</taxon>
        <taxon>Pseudomonadati</taxon>
        <taxon>Pseudomonadota</taxon>
        <taxon>Alphaproteobacteria</taxon>
        <taxon>Rhodobacterales</taxon>
        <taxon>Paracoccaceae</taxon>
        <taxon>Yoonia</taxon>
    </lineage>
</organism>
<keyword evidence="3 6" id="KW-1133">Transmembrane helix</keyword>
<reference evidence="8 9" key="1">
    <citation type="submission" date="2018-04" db="EMBL/GenBank/DDBJ databases">
        <title>Genomic Encyclopedia of Archaeal and Bacterial Type Strains, Phase II (KMG-II): from individual species to whole genera.</title>
        <authorList>
            <person name="Goeker M."/>
        </authorList>
    </citation>
    <scope>NUCLEOTIDE SEQUENCE [LARGE SCALE GENOMIC DNA]</scope>
    <source>
        <strain evidence="8 9">DSM 29955</strain>
    </source>
</reference>
<protein>
    <submittedName>
        <fullName evidence="8">HemY protein</fullName>
    </submittedName>
</protein>
<evidence type="ECO:0000313" key="9">
    <source>
        <dbReference type="Proteomes" id="UP000244523"/>
    </source>
</evidence>
<dbReference type="RefSeq" id="WP_108387562.1">
    <property type="nucleotide sequence ID" value="NZ_QBUD01000012.1"/>
</dbReference>
<name>A0A2T6KAB6_9RHOB</name>
<dbReference type="PIRSF" id="PIRSF031802">
    <property type="entry name" value="UCP031802"/>
    <property type="match status" value="1"/>
</dbReference>
<evidence type="ECO:0000256" key="5">
    <source>
        <dbReference type="SAM" id="MobiDB-lite"/>
    </source>
</evidence>
<dbReference type="GO" id="GO:0016020">
    <property type="term" value="C:membrane"/>
    <property type="evidence" value="ECO:0007669"/>
    <property type="project" value="UniProtKB-SubCell"/>
</dbReference>